<protein>
    <recommendedName>
        <fullName evidence="2">Protein TsetseEP domain-containing protein</fullName>
    </recommendedName>
</protein>
<feature type="signal peptide" evidence="1">
    <location>
        <begin position="1"/>
        <end position="19"/>
    </location>
</feature>
<keyword evidence="1" id="KW-0732">Signal</keyword>
<evidence type="ECO:0000256" key="1">
    <source>
        <dbReference type="SAM" id="SignalP"/>
    </source>
</evidence>
<dbReference type="Pfam" id="PF05267">
    <property type="entry name" value="DUF725"/>
    <property type="match status" value="1"/>
</dbReference>
<accession>A0A034WK13</accession>
<name>A0A034WK13_BACDO</name>
<dbReference type="EMBL" id="GAKP01004844">
    <property type="protein sequence ID" value="JAC54108.1"/>
    <property type="molecule type" value="Transcribed_RNA"/>
</dbReference>
<dbReference type="AlphaFoldDB" id="A0A034WK13"/>
<organism evidence="3">
    <name type="scientific">Bactrocera dorsalis</name>
    <name type="common">Oriental fruit fly</name>
    <name type="synonym">Dacus dorsalis</name>
    <dbReference type="NCBI Taxonomy" id="27457"/>
    <lineage>
        <taxon>Eukaryota</taxon>
        <taxon>Metazoa</taxon>
        <taxon>Ecdysozoa</taxon>
        <taxon>Arthropoda</taxon>
        <taxon>Hexapoda</taxon>
        <taxon>Insecta</taxon>
        <taxon>Pterygota</taxon>
        <taxon>Neoptera</taxon>
        <taxon>Endopterygota</taxon>
        <taxon>Diptera</taxon>
        <taxon>Brachycera</taxon>
        <taxon>Muscomorpha</taxon>
        <taxon>Tephritoidea</taxon>
        <taxon>Tephritidae</taxon>
        <taxon>Bactrocera</taxon>
        <taxon>Bactrocera</taxon>
    </lineage>
</organism>
<reference evidence="3" key="1">
    <citation type="journal article" date="2014" name="BMC Genomics">
        <title>Characterizing the developmental transcriptome of the oriental fruit fly, Bactrocera dorsalis (Diptera: Tephritidae) through comparative genomic analysis with Drosophila melanogaster utilizing modENCODE datasets.</title>
        <authorList>
            <person name="Geib S.M."/>
            <person name="Calla B."/>
            <person name="Hall B."/>
            <person name="Hou S."/>
            <person name="Manoukis N.C."/>
        </authorList>
    </citation>
    <scope>NUCLEOTIDE SEQUENCE</scope>
    <source>
        <strain evidence="3">Punador</strain>
    </source>
</reference>
<evidence type="ECO:0000313" key="3">
    <source>
        <dbReference type="EMBL" id="JAC54108.1"/>
    </source>
</evidence>
<dbReference type="InterPro" id="IPR007931">
    <property type="entry name" value="TsetseEP"/>
</dbReference>
<proteinExistence type="predicted"/>
<feature type="chain" id="PRO_5001562595" description="Protein TsetseEP domain-containing protein" evidence="1">
    <location>
        <begin position="20"/>
        <end position="211"/>
    </location>
</feature>
<dbReference type="OrthoDB" id="8069575at2759"/>
<feature type="domain" description="Protein TsetseEP" evidence="2">
    <location>
        <begin position="59"/>
        <end position="175"/>
    </location>
</feature>
<sequence length="211" mass="22596">MQLIGSAVLVTVCFLGTYALPNYIEPQKAANNQNEVIGLLVAQMRSALIDTRALTPAESACATTYNNRTQQINNLLTTQTNACFENANRTLVANNQTANATIANIRKNLQTVQQQLANCSAIADTSKFLNCTTASFDKNIQLLDEANSQAYQAEAQIAANQSLVIVVRQACVSAAIGAGKTNLTLAANAYQLCLSNISSQRMVGTSLELFN</sequence>
<evidence type="ECO:0000259" key="2">
    <source>
        <dbReference type="Pfam" id="PF05267"/>
    </source>
</evidence>